<dbReference type="InterPro" id="IPR011322">
    <property type="entry name" value="N-reg_PII-like_a/b"/>
</dbReference>
<dbReference type="AlphaFoldDB" id="A0A2N0VHI3"/>
<dbReference type="GO" id="GO:0010038">
    <property type="term" value="P:response to metal ion"/>
    <property type="evidence" value="ECO:0007669"/>
    <property type="project" value="InterPro"/>
</dbReference>
<evidence type="ECO:0000313" key="3">
    <source>
        <dbReference type="Proteomes" id="UP000233398"/>
    </source>
</evidence>
<dbReference type="Gene3D" id="3.30.70.120">
    <property type="match status" value="1"/>
</dbReference>
<gene>
    <name evidence="2" type="ORF">CWD77_08815</name>
</gene>
<dbReference type="InterPro" id="IPR015867">
    <property type="entry name" value="N-reg_PII/ATP_PRibTrfase_C"/>
</dbReference>
<keyword evidence="3" id="KW-1185">Reference proteome</keyword>
<protein>
    <submittedName>
        <fullName evidence="2">Divalent-cation tolerance protein CutA</fullName>
    </submittedName>
</protein>
<dbReference type="SUPFAM" id="SSF54913">
    <property type="entry name" value="GlnB-like"/>
    <property type="match status" value="1"/>
</dbReference>
<accession>A0A2N0VHI3</accession>
<dbReference type="PANTHER" id="PTHR23419">
    <property type="entry name" value="DIVALENT CATION TOLERANCE CUTA-RELATED"/>
    <property type="match status" value="1"/>
</dbReference>
<dbReference type="OrthoDB" id="37622at2"/>
<evidence type="ECO:0000256" key="1">
    <source>
        <dbReference type="ARBA" id="ARBA00010169"/>
    </source>
</evidence>
<dbReference type="InterPro" id="IPR004323">
    <property type="entry name" value="Ion_tolerance_CutA"/>
</dbReference>
<dbReference type="Proteomes" id="UP000233398">
    <property type="component" value="Unassembled WGS sequence"/>
</dbReference>
<dbReference type="PANTHER" id="PTHR23419:SF8">
    <property type="entry name" value="FI09726P"/>
    <property type="match status" value="1"/>
</dbReference>
<name>A0A2N0VHI3_9BACT</name>
<comment type="similarity">
    <text evidence="1">Belongs to the CutA family.</text>
</comment>
<dbReference type="GO" id="GO:0005507">
    <property type="term" value="F:copper ion binding"/>
    <property type="evidence" value="ECO:0007669"/>
    <property type="project" value="TreeGrafter"/>
</dbReference>
<comment type="caution">
    <text evidence="2">The sequence shown here is derived from an EMBL/GenBank/DDBJ whole genome shotgun (WGS) entry which is preliminary data.</text>
</comment>
<dbReference type="EMBL" id="PISP01000002">
    <property type="protein sequence ID" value="PKD43656.1"/>
    <property type="molecule type" value="Genomic_DNA"/>
</dbReference>
<proteinExistence type="inferred from homology"/>
<organism evidence="2 3">
    <name type="scientific">Rhodohalobacter barkolensis</name>
    <dbReference type="NCBI Taxonomy" id="2053187"/>
    <lineage>
        <taxon>Bacteria</taxon>
        <taxon>Pseudomonadati</taxon>
        <taxon>Balneolota</taxon>
        <taxon>Balneolia</taxon>
        <taxon>Balneolales</taxon>
        <taxon>Balneolaceae</taxon>
        <taxon>Rhodohalobacter</taxon>
    </lineage>
</organism>
<dbReference type="RefSeq" id="WP_101073197.1">
    <property type="nucleotide sequence ID" value="NZ_PISP01000002.1"/>
</dbReference>
<dbReference type="Pfam" id="PF03091">
    <property type="entry name" value="CutA1"/>
    <property type="match status" value="1"/>
</dbReference>
<sequence>MFRNLRLVYITTKDRQEAKKIATALVEEKLAACANILDNMNSVYRWEGKVVSENECVLIAKTTYSNVLALTERVKELHSYEVPCVVTCNISEQEGNPDYLDWIVSSVKPLLPNDEKLKNS</sequence>
<reference evidence="2 3" key="1">
    <citation type="submission" date="2017-11" db="EMBL/GenBank/DDBJ databases">
        <title>Rhodohalobacter 15182 sp. nov., isolated from a salt lake.</title>
        <authorList>
            <person name="Han S."/>
        </authorList>
    </citation>
    <scope>NUCLEOTIDE SEQUENCE [LARGE SCALE GENOMIC DNA]</scope>
    <source>
        <strain evidence="2 3">15182</strain>
    </source>
</reference>
<evidence type="ECO:0000313" key="2">
    <source>
        <dbReference type="EMBL" id="PKD43656.1"/>
    </source>
</evidence>